<protein>
    <submittedName>
        <fullName evidence="1">Uncharacterized protein</fullName>
    </submittedName>
</protein>
<evidence type="ECO:0000313" key="2">
    <source>
        <dbReference type="Proteomes" id="UP000007887"/>
    </source>
</evidence>
<gene>
    <name evidence="1" type="ordered locus">SELR_pSRC400900</name>
</gene>
<dbReference type="Proteomes" id="UP000007887">
    <property type="component" value="Plasmid pSRC4"/>
</dbReference>
<sequence length="84" mass="9096">MNELALIAHSLVAQGNYKGAVIAAQHKEDVLLEGAGTLQLGRLVVTLLAAYMREMPEEKRDMMGNYVCKKAKELAKNAPAPTEA</sequence>
<dbReference type="RefSeq" id="WP_014426041.1">
    <property type="nucleotide sequence ID" value="NC_017069.1"/>
</dbReference>
<dbReference type="PATRIC" id="fig|927704.6.peg.3505"/>
<proteinExistence type="predicted"/>
<accession>I0GVF4</accession>
<geneLocation type="plasmid" evidence="1 2">
    <name>pSRC4</name>
</geneLocation>
<evidence type="ECO:0000313" key="1">
    <source>
        <dbReference type="EMBL" id="BAL84741.1"/>
    </source>
</evidence>
<dbReference type="AlphaFoldDB" id="I0GVF4"/>
<dbReference type="HOGENOM" id="CLU_2525655_0_0_9"/>
<dbReference type="KEGG" id="sri:SELR_pSRC400900"/>
<dbReference type="EMBL" id="AP012294">
    <property type="protein sequence ID" value="BAL84741.1"/>
    <property type="molecule type" value="Genomic_DNA"/>
</dbReference>
<reference evidence="1 2" key="1">
    <citation type="submission" date="2011-10" db="EMBL/GenBank/DDBJ databases">
        <title>Whole genome sequence of Selenomonas ruminantium subsp. lactilytica TAM6421.</title>
        <authorList>
            <person name="Oguchi A."/>
            <person name="Ankai A."/>
            <person name="Kaneko J."/>
            <person name="Yamada-Narita S."/>
            <person name="Fukui S."/>
            <person name="Takahashi M."/>
            <person name="Onodera T."/>
            <person name="Kojima S."/>
            <person name="Fushimi T."/>
            <person name="Abe N."/>
            <person name="Kamio Y."/>
            <person name="Yamazaki S."/>
            <person name="Fujita N."/>
        </authorList>
    </citation>
    <scope>NUCLEOTIDE SEQUENCE [LARGE SCALE GENOMIC DNA]</scope>
    <source>
        <strain evidence="2">NBRC 103574 / TAM6421</strain>
        <plasmid evidence="1 2">pSRC4</plasmid>
    </source>
</reference>
<name>I0GVF4_SELRL</name>
<organism evidence="1 2">
    <name type="scientific">Selenomonas ruminantium subsp. lactilytica (strain NBRC 103574 / TAM6421)</name>
    <dbReference type="NCBI Taxonomy" id="927704"/>
    <lineage>
        <taxon>Bacteria</taxon>
        <taxon>Bacillati</taxon>
        <taxon>Bacillota</taxon>
        <taxon>Negativicutes</taxon>
        <taxon>Selenomonadales</taxon>
        <taxon>Selenomonadaceae</taxon>
        <taxon>Selenomonas</taxon>
    </lineage>
</organism>
<keyword evidence="1" id="KW-0614">Plasmid</keyword>